<proteinExistence type="predicted"/>
<dbReference type="InterPro" id="IPR036028">
    <property type="entry name" value="SH3-like_dom_sf"/>
</dbReference>
<accession>A0A132BTA4</accession>
<name>A0A132BTA4_9RHOB</name>
<keyword evidence="3" id="KW-1185">Reference proteome</keyword>
<evidence type="ECO:0000313" key="3">
    <source>
        <dbReference type="Proteomes" id="UP000068382"/>
    </source>
</evidence>
<dbReference type="Pfam" id="PF08239">
    <property type="entry name" value="SH3_3"/>
    <property type="match status" value="1"/>
</dbReference>
<comment type="caution">
    <text evidence="2">The sequence shown here is derived from an EMBL/GenBank/DDBJ whole genome shotgun (WGS) entry which is preliminary data.</text>
</comment>
<protein>
    <submittedName>
        <fullName evidence="2">Bacterial SH3 domain protein</fullName>
    </submittedName>
</protein>
<dbReference type="Proteomes" id="UP000068382">
    <property type="component" value="Unassembled WGS sequence"/>
</dbReference>
<dbReference type="SMART" id="SM00287">
    <property type="entry name" value="SH3b"/>
    <property type="match status" value="1"/>
</dbReference>
<reference evidence="2 3" key="1">
    <citation type="submission" date="2015-12" db="EMBL/GenBank/DDBJ databases">
        <title>Genome sequence of the marine Rhodobacteraceae strain O3.65, Candidatus Tritonibacter horizontis.</title>
        <authorList>
            <person name="Poehlein A."/>
            <person name="Giebel H.A."/>
            <person name="Voget S."/>
            <person name="Brinkhoff T."/>
        </authorList>
    </citation>
    <scope>NUCLEOTIDE SEQUENCE [LARGE SCALE GENOMIC DNA]</scope>
    <source>
        <strain evidence="2 3">O3.65</strain>
    </source>
</reference>
<gene>
    <name evidence="2" type="ORF">TRIHO_42000</name>
</gene>
<feature type="domain" description="SH3b" evidence="1">
    <location>
        <begin position="66"/>
        <end position="131"/>
    </location>
</feature>
<dbReference type="AlphaFoldDB" id="A0A132BTA4"/>
<dbReference type="Gene3D" id="2.30.30.40">
    <property type="entry name" value="SH3 Domains"/>
    <property type="match status" value="1"/>
</dbReference>
<evidence type="ECO:0000259" key="1">
    <source>
        <dbReference type="PROSITE" id="PS51781"/>
    </source>
</evidence>
<dbReference type="SUPFAM" id="SSF50044">
    <property type="entry name" value="SH3-domain"/>
    <property type="match status" value="1"/>
</dbReference>
<dbReference type="EMBL" id="LPUY01000132">
    <property type="protein sequence ID" value="KUP90970.1"/>
    <property type="molecule type" value="Genomic_DNA"/>
</dbReference>
<organism evidence="2 3">
    <name type="scientific">Tritonibacter horizontis</name>
    <dbReference type="NCBI Taxonomy" id="1768241"/>
    <lineage>
        <taxon>Bacteria</taxon>
        <taxon>Pseudomonadati</taxon>
        <taxon>Pseudomonadota</taxon>
        <taxon>Alphaproteobacteria</taxon>
        <taxon>Rhodobacterales</taxon>
        <taxon>Paracoccaceae</taxon>
        <taxon>Tritonibacter</taxon>
    </lineage>
</organism>
<sequence length="132" mass="13592">MRVTLRNTPTKTGTAPAQPLGLAMSTNGLQIGSLQGGLGAISAAASDTTRGNSSAKVISSPPAPPQDFREIRASRANVRLGPSTEFPVMAQLLAGDRVRVLDEDPSGWALLENPRTGDVGWIAASLLSAKGS</sequence>
<evidence type="ECO:0000313" key="2">
    <source>
        <dbReference type="EMBL" id="KUP90970.1"/>
    </source>
</evidence>
<dbReference type="PROSITE" id="PS51781">
    <property type="entry name" value="SH3B"/>
    <property type="match status" value="1"/>
</dbReference>
<dbReference type="InterPro" id="IPR003646">
    <property type="entry name" value="SH3-like_bac-type"/>
</dbReference>